<gene>
    <name evidence="1" type="ORF">LCGC14_0897400</name>
</gene>
<evidence type="ECO:0000313" key="1">
    <source>
        <dbReference type="EMBL" id="KKN24174.1"/>
    </source>
</evidence>
<comment type="caution">
    <text evidence="1">The sequence shown here is derived from an EMBL/GenBank/DDBJ whole genome shotgun (WGS) entry which is preliminary data.</text>
</comment>
<organism evidence="1">
    <name type="scientific">marine sediment metagenome</name>
    <dbReference type="NCBI Taxonomy" id="412755"/>
    <lineage>
        <taxon>unclassified sequences</taxon>
        <taxon>metagenomes</taxon>
        <taxon>ecological metagenomes</taxon>
    </lineage>
</organism>
<dbReference type="EMBL" id="LAZR01002903">
    <property type="protein sequence ID" value="KKN24174.1"/>
    <property type="molecule type" value="Genomic_DNA"/>
</dbReference>
<proteinExistence type="predicted"/>
<sequence>MKHMVSLSKEPEVGDWWEAAAECGKKYHSSLDRVLTVVKAEVTCKGCQRVMDRGN</sequence>
<name>A0A0F9P285_9ZZZZ</name>
<protein>
    <submittedName>
        <fullName evidence="1">Uncharacterized protein</fullName>
    </submittedName>
</protein>
<accession>A0A0F9P285</accession>
<dbReference type="AlphaFoldDB" id="A0A0F9P285"/>
<reference evidence="1" key="1">
    <citation type="journal article" date="2015" name="Nature">
        <title>Complex archaea that bridge the gap between prokaryotes and eukaryotes.</title>
        <authorList>
            <person name="Spang A."/>
            <person name="Saw J.H."/>
            <person name="Jorgensen S.L."/>
            <person name="Zaremba-Niedzwiedzka K."/>
            <person name="Martijn J."/>
            <person name="Lind A.E."/>
            <person name="van Eijk R."/>
            <person name="Schleper C."/>
            <person name="Guy L."/>
            <person name="Ettema T.J."/>
        </authorList>
    </citation>
    <scope>NUCLEOTIDE SEQUENCE</scope>
</reference>